<evidence type="ECO:0000313" key="3">
    <source>
        <dbReference type="EMBL" id="SDI07921.1"/>
    </source>
</evidence>
<keyword evidence="3" id="KW-0548">Nucleotidyltransferase</keyword>
<dbReference type="AlphaFoldDB" id="A0A1G8HN69"/>
<evidence type="ECO:0000259" key="2">
    <source>
        <dbReference type="Pfam" id="PF00899"/>
    </source>
</evidence>
<dbReference type="RefSeq" id="WP_091584020.1">
    <property type="nucleotide sequence ID" value="NZ_FNDU01000004.1"/>
</dbReference>
<dbReference type="GO" id="GO:0008641">
    <property type="term" value="F:ubiquitin-like modifier activating enzyme activity"/>
    <property type="evidence" value="ECO:0007669"/>
    <property type="project" value="InterPro"/>
</dbReference>
<name>A0A1G8HN69_9BACI</name>
<gene>
    <name evidence="3" type="ORF">SAMN05216352_104330</name>
</gene>
<accession>A0A1G8HN69</accession>
<dbReference type="Pfam" id="PF00899">
    <property type="entry name" value="ThiF"/>
    <property type="match status" value="1"/>
</dbReference>
<reference evidence="3 4" key="1">
    <citation type="submission" date="2016-10" db="EMBL/GenBank/DDBJ databases">
        <authorList>
            <person name="de Groot N.N."/>
        </authorList>
    </citation>
    <scope>NUCLEOTIDE SEQUENCE [LARGE SCALE GENOMIC DNA]</scope>
    <source>
        <strain evidence="4">P4B,CCM 7963,CECT 7998,DSM 25260,IBRC-M 10614,KCTC 13821</strain>
    </source>
</reference>
<dbReference type="Proteomes" id="UP000199017">
    <property type="component" value="Unassembled WGS sequence"/>
</dbReference>
<dbReference type="PANTHER" id="PTHR10953:SF102">
    <property type="entry name" value="ADENYLYLTRANSFERASE AND SULFURTRANSFERASE MOCS3"/>
    <property type="match status" value="1"/>
</dbReference>
<keyword evidence="3" id="KW-0808">Transferase</keyword>
<organism evidence="3 4">
    <name type="scientific">Alteribacillus bidgolensis</name>
    <dbReference type="NCBI Taxonomy" id="930129"/>
    <lineage>
        <taxon>Bacteria</taxon>
        <taxon>Bacillati</taxon>
        <taxon>Bacillota</taxon>
        <taxon>Bacilli</taxon>
        <taxon>Bacillales</taxon>
        <taxon>Bacillaceae</taxon>
        <taxon>Alteribacillus</taxon>
    </lineage>
</organism>
<dbReference type="GO" id="GO:0005829">
    <property type="term" value="C:cytosol"/>
    <property type="evidence" value="ECO:0007669"/>
    <property type="project" value="TreeGrafter"/>
</dbReference>
<dbReference type="STRING" id="930129.SAMN05216352_104330"/>
<evidence type="ECO:0000313" key="4">
    <source>
        <dbReference type="Proteomes" id="UP000199017"/>
    </source>
</evidence>
<dbReference type="OrthoDB" id="9804286at2"/>
<dbReference type="PANTHER" id="PTHR10953">
    <property type="entry name" value="UBIQUITIN-ACTIVATING ENZYME E1"/>
    <property type="match status" value="1"/>
</dbReference>
<dbReference type="InterPro" id="IPR035985">
    <property type="entry name" value="Ubiquitin-activating_enz"/>
</dbReference>
<dbReference type="FunFam" id="3.40.50.720:FF:000080">
    <property type="entry name" value="Thiazole biosynthesis adenylyltransferase ThiF"/>
    <property type="match status" value="1"/>
</dbReference>
<keyword evidence="4" id="KW-1185">Reference proteome</keyword>
<sequence length="342" mass="38567">MDTRYSRQELFSGIGKEGQKRLQEKHVLVLGAGALGSASAETLVRAGVGTLTIIDRDFVEWSNLHRQQLYTEADAEHNHPKAIAAKNRLQSINKDTTVKAYVLDAKADNLEKLVQGADVVIDGSDNFDIRFIINDLSQKYRVPWIFGAFAGSFGMSYTFLPEKTPCLQCILSTIPSSSMSCETSGIIAPAVQMTSAHQTTEALKILTDQEESLRRTLLLFDVWNTQQQSIRTDKVKKTDCPSCGKERTYPYLVHEQDTRLEVLCGRNTVQIRPPEKKEYDFNALASELKQHGNVRKNSYILICTLSDCRLAIFQDGRVLIHGTKEIDKAKHLYHRFIAKEKE</sequence>
<comment type="similarity">
    <text evidence="1">Belongs to the HesA/MoeB/ThiF family.</text>
</comment>
<dbReference type="EMBL" id="FNDU01000004">
    <property type="protein sequence ID" value="SDI07921.1"/>
    <property type="molecule type" value="Genomic_DNA"/>
</dbReference>
<dbReference type="Gene3D" id="3.40.50.720">
    <property type="entry name" value="NAD(P)-binding Rossmann-like Domain"/>
    <property type="match status" value="1"/>
</dbReference>
<proteinExistence type="inferred from homology"/>
<dbReference type="GO" id="GO:0008146">
    <property type="term" value="F:sulfotransferase activity"/>
    <property type="evidence" value="ECO:0007669"/>
    <property type="project" value="TreeGrafter"/>
</dbReference>
<dbReference type="GO" id="GO:0016779">
    <property type="term" value="F:nucleotidyltransferase activity"/>
    <property type="evidence" value="ECO:0007669"/>
    <property type="project" value="UniProtKB-KW"/>
</dbReference>
<dbReference type="InterPro" id="IPR000594">
    <property type="entry name" value="ThiF_NAD_FAD-bd"/>
</dbReference>
<dbReference type="GO" id="GO:0004792">
    <property type="term" value="F:thiosulfate-cyanide sulfurtransferase activity"/>
    <property type="evidence" value="ECO:0007669"/>
    <property type="project" value="TreeGrafter"/>
</dbReference>
<feature type="domain" description="THIF-type NAD/FAD binding fold" evidence="2">
    <location>
        <begin position="5"/>
        <end position="241"/>
    </location>
</feature>
<dbReference type="InterPro" id="IPR045886">
    <property type="entry name" value="ThiF/MoeB/HesA"/>
</dbReference>
<dbReference type="NCBIfam" id="NF009123">
    <property type="entry name" value="PRK12475.1"/>
    <property type="match status" value="1"/>
</dbReference>
<dbReference type="CDD" id="cd00757">
    <property type="entry name" value="ThiF_MoeB_HesA_family"/>
    <property type="match status" value="1"/>
</dbReference>
<protein>
    <submittedName>
        <fullName evidence="3">Adenylyltransferase and sulfurtransferase</fullName>
    </submittedName>
</protein>
<dbReference type="SUPFAM" id="SSF69572">
    <property type="entry name" value="Activating enzymes of the ubiquitin-like proteins"/>
    <property type="match status" value="1"/>
</dbReference>
<evidence type="ECO:0000256" key="1">
    <source>
        <dbReference type="ARBA" id="ARBA00009919"/>
    </source>
</evidence>